<comment type="similarity">
    <text evidence="1">Belongs to the V-ATPase F subunit family.</text>
</comment>
<gene>
    <name evidence="4" type="ORF">HMP0721_0814</name>
</gene>
<sequence>MIGLEAKKNNAKIAVIGDQESIMIFKALGFTTVYAQDQDTIQKAIRDLAKEHYAAIYITEQAALLAQETIDSYKTMPFPAIIPIPSRLGSEGLGMQGIQQNVEKAIGADIL</sequence>
<proteinExistence type="inferred from homology"/>
<evidence type="ECO:0000313" key="5">
    <source>
        <dbReference type="Proteomes" id="UP000004754"/>
    </source>
</evidence>
<accession>E6MFQ3</accession>
<dbReference type="Proteomes" id="UP000004754">
    <property type="component" value="Unassembled WGS sequence"/>
</dbReference>
<name>E6MFQ3_9FIRM</name>
<dbReference type="AlphaFoldDB" id="E6MFQ3"/>
<keyword evidence="2" id="KW-0813">Transport</keyword>
<dbReference type="NCBIfam" id="NF002384">
    <property type="entry name" value="PRK01395.1"/>
    <property type="match status" value="1"/>
</dbReference>
<organism evidence="4 5">
    <name type="scientific">Pseudoramibacter alactolyticus ATCC 23263</name>
    <dbReference type="NCBI Taxonomy" id="887929"/>
    <lineage>
        <taxon>Bacteria</taxon>
        <taxon>Bacillati</taxon>
        <taxon>Bacillota</taxon>
        <taxon>Clostridia</taxon>
        <taxon>Eubacteriales</taxon>
        <taxon>Eubacteriaceae</taxon>
        <taxon>Pseudoramibacter</taxon>
    </lineage>
</organism>
<keyword evidence="3" id="KW-0406">Ion transport</keyword>
<dbReference type="InterPro" id="IPR008218">
    <property type="entry name" value="ATPase_V1-cplx_f_g_su"/>
</dbReference>
<dbReference type="HOGENOM" id="CLU_135754_1_0_9"/>
<evidence type="ECO:0000256" key="3">
    <source>
        <dbReference type="ARBA" id="ARBA00023065"/>
    </source>
</evidence>
<dbReference type="Gene3D" id="3.40.50.10580">
    <property type="entry name" value="ATPase, V1 complex, subunit F"/>
    <property type="match status" value="1"/>
</dbReference>
<reference evidence="4 5" key="1">
    <citation type="submission" date="2010-12" db="EMBL/GenBank/DDBJ databases">
        <authorList>
            <person name="Muzny D."/>
            <person name="Qin X."/>
            <person name="Deng J."/>
            <person name="Jiang H."/>
            <person name="Liu Y."/>
            <person name="Qu J."/>
            <person name="Song X.-Z."/>
            <person name="Zhang L."/>
            <person name="Thornton R."/>
            <person name="Coyle M."/>
            <person name="Francisco L."/>
            <person name="Jackson L."/>
            <person name="Javaid M."/>
            <person name="Korchina V."/>
            <person name="Kovar C."/>
            <person name="Mata R."/>
            <person name="Mathew T."/>
            <person name="Ngo R."/>
            <person name="Nguyen L."/>
            <person name="Nguyen N."/>
            <person name="Okwuonu G."/>
            <person name="Ongeri F."/>
            <person name="Pham C."/>
            <person name="Simmons D."/>
            <person name="Wilczek-Boney K."/>
            <person name="Hale W."/>
            <person name="Jakkamsetti A."/>
            <person name="Pham P."/>
            <person name="Ruth R."/>
            <person name="San Lucas F."/>
            <person name="Warren J."/>
            <person name="Zhang J."/>
            <person name="Zhao Z."/>
            <person name="Zhou C."/>
            <person name="Zhu D."/>
            <person name="Lee S."/>
            <person name="Bess C."/>
            <person name="Blankenburg K."/>
            <person name="Forbes L."/>
            <person name="Fu Q."/>
            <person name="Gubbala S."/>
            <person name="Hirani K."/>
            <person name="Jayaseelan J.C."/>
            <person name="Lara F."/>
            <person name="Munidasa M."/>
            <person name="Palculict T."/>
            <person name="Patil S."/>
            <person name="Pu L.-L."/>
            <person name="Saada N."/>
            <person name="Tang L."/>
            <person name="Weissenberger G."/>
            <person name="Zhu Y."/>
            <person name="Hemphill L."/>
            <person name="Shang Y."/>
            <person name="Youmans B."/>
            <person name="Ayvaz T."/>
            <person name="Ross M."/>
            <person name="Santibanez J."/>
            <person name="Aqrawi P."/>
            <person name="Gross S."/>
            <person name="Joshi V."/>
            <person name="Fowler G."/>
            <person name="Nazareth L."/>
            <person name="Reid J."/>
            <person name="Worley K."/>
            <person name="Petrosino J."/>
            <person name="Highlander S."/>
            <person name="Gibbs R."/>
        </authorList>
    </citation>
    <scope>NUCLEOTIDE SEQUENCE [LARGE SCALE GENOMIC DNA]</scope>
    <source>
        <strain evidence="4 5">ATCC 23263</strain>
    </source>
</reference>
<dbReference type="SUPFAM" id="SSF159468">
    <property type="entry name" value="AtpF-like"/>
    <property type="match status" value="1"/>
</dbReference>
<dbReference type="InterPro" id="IPR036906">
    <property type="entry name" value="ATPase_V1_fsu_sf"/>
</dbReference>
<dbReference type="Pfam" id="PF01990">
    <property type="entry name" value="ATP-synt_F"/>
    <property type="match status" value="1"/>
</dbReference>
<dbReference type="GO" id="GO:0046961">
    <property type="term" value="F:proton-transporting ATPase activity, rotational mechanism"/>
    <property type="evidence" value="ECO:0007669"/>
    <property type="project" value="InterPro"/>
</dbReference>
<evidence type="ECO:0000256" key="1">
    <source>
        <dbReference type="ARBA" id="ARBA00010148"/>
    </source>
</evidence>
<dbReference type="STRING" id="887929.HMP0721_0814"/>
<comment type="caution">
    <text evidence="4">The sequence shown here is derived from an EMBL/GenBank/DDBJ whole genome shotgun (WGS) entry which is preliminary data.</text>
</comment>
<dbReference type="RefSeq" id="WP_006598238.1">
    <property type="nucleotide sequence ID" value="NZ_GL622359.1"/>
</dbReference>
<evidence type="ECO:0000313" key="4">
    <source>
        <dbReference type="EMBL" id="EFV02048.1"/>
    </source>
</evidence>
<evidence type="ECO:0000256" key="2">
    <source>
        <dbReference type="ARBA" id="ARBA00022448"/>
    </source>
</evidence>
<dbReference type="EMBL" id="AEQN01000014">
    <property type="protein sequence ID" value="EFV02048.1"/>
    <property type="molecule type" value="Genomic_DNA"/>
</dbReference>
<protein>
    <submittedName>
        <fullName evidence="4">ATP synthase, subunit F</fullName>
    </submittedName>
</protein>
<keyword evidence="5" id="KW-1185">Reference proteome</keyword>
<dbReference type="eggNOG" id="COG1436">
    <property type="taxonomic scope" value="Bacteria"/>
</dbReference>